<dbReference type="PROSITE" id="PS50111">
    <property type="entry name" value="CHEMOTAXIS_TRANSDUC_2"/>
    <property type="match status" value="1"/>
</dbReference>
<dbReference type="SMART" id="SM00283">
    <property type="entry name" value="MA"/>
    <property type="match status" value="1"/>
</dbReference>
<dbReference type="SMART" id="SM00304">
    <property type="entry name" value="HAMP"/>
    <property type="match status" value="1"/>
</dbReference>
<feature type="domain" description="Methyl-accepting transducer" evidence="7">
    <location>
        <begin position="404"/>
        <end position="654"/>
    </location>
</feature>
<gene>
    <name evidence="9" type="ORF">EXU30_16095</name>
</gene>
<dbReference type="OrthoDB" id="6846832at2"/>
<reference evidence="9 10" key="1">
    <citation type="submission" date="2019-02" db="EMBL/GenBank/DDBJ databases">
        <title>Shewanella sp. D4-2 isolated from Dokdo Island.</title>
        <authorList>
            <person name="Baek K."/>
        </authorList>
    </citation>
    <scope>NUCLEOTIDE SEQUENCE [LARGE SCALE GENOMIC DNA]</scope>
    <source>
        <strain evidence="9 10">D4-2</strain>
    </source>
</reference>
<dbReference type="SUPFAM" id="SSF58104">
    <property type="entry name" value="Methyl-accepting chemotaxis protein (MCP) signaling domain"/>
    <property type="match status" value="1"/>
</dbReference>
<keyword evidence="2 4" id="KW-0807">Transducer</keyword>
<evidence type="ECO:0000256" key="3">
    <source>
        <dbReference type="ARBA" id="ARBA00029447"/>
    </source>
</evidence>
<evidence type="ECO:0000256" key="4">
    <source>
        <dbReference type="PROSITE-ProRule" id="PRU00284"/>
    </source>
</evidence>
<dbReference type="RefSeq" id="WP_130601721.1">
    <property type="nucleotide sequence ID" value="NZ_CP036200.1"/>
</dbReference>
<dbReference type="AlphaFoldDB" id="A0A411PKI3"/>
<proteinExistence type="inferred from homology"/>
<dbReference type="GO" id="GO:0016020">
    <property type="term" value="C:membrane"/>
    <property type="evidence" value="ECO:0007669"/>
    <property type="project" value="UniProtKB-SubCell"/>
</dbReference>
<dbReference type="KEGG" id="smai:EXU30_16095"/>
<evidence type="ECO:0000313" key="10">
    <source>
        <dbReference type="Proteomes" id="UP000291106"/>
    </source>
</evidence>
<dbReference type="InterPro" id="IPR003660">
    <property type="entry name" value="HAMP_dom"/>
</dbReference>
<dbReference type="PANTHER" id="PTHR32089:SF70">
    <property type="entry name" value="ENERGY TAXIS MODULATING METHYL ACCEPTING SENSORY TRANSDUCER"/>
    <property type="match status" value="1"/>
</dbReference>
<comment type="subcellular location">
    <subcellularLocation>
        <location evidence="1">Membrane</location>
    </subcellularLocation>
</comment>
<dbReference type="Pfam" id="PF00672">
    <property type="entry name" value="HAMP"/>
    <property type="match status" value="1"/>
</dbReference>
<feature type="region of interest" description="Disordered" evidence="5">
    <location>
        <begin position="635"/>
        <end position="655"/>
    </location>
</feature>
<accession>A0A411PKI3</accession>
<evidence type="ECO:0000256" key="5">
    <source>
        <dbReference type="SAM" id="MobiDB-lite"/>
    </source>
</evidence>
<evidence type="ECO:0000256" key="1">
    <source>
        <dbReference type="ARBA" id="ARBA00004370"/>
    </source>
</evidence>
<evidence type="ECO:0000256" key="6">
    <source>
        <dbReference type="SAM" id="Phobius"/>
    </source>
</evidence>
<keyword evidence="10" id="KW-1185">Reference proteome</keyword>
<dbReference type="FunFam" id="1.10.287.950:FF:000001">
    <property type="entry name" value="Methyl-accepting chemotaxis sensory transducer"/>
    <property type="match status" value="1"/>
</dbReference>
<dbReference type="GO" id="GO:0006935">
    <property type="term" value="P:chemotaxis"/>
    <property type="evidence" value="ECO:0007669"/>
    <property type="project" value="UniProtKB-ARBA"/>
</dbReference>
<evidence type="ECO:0000313" key="9">
    <source>
        <dbReference type="EMBL" id="QBF84024.1"/>
    </source>
</evidence>
<protein>
    <submittedName>
        <fullName evidence="9">Methyl-accepting chemotaxis protein</fullName>
    </submittedName>
</protein>
<dbReference type="Proteomes" id="UP000291106">
    <property type="component" value="Chromosome"/>
</dbReference>
<evidence type="ECO:0000259" key="8">
    <source>
        <dbReference type="PROSITE" id="PS50885"/>
    </source>
</evidence>
<dbReference type="Pfam" id="PF00015">
    <property type="entry name" value="MCPsignal"/>
    <property type="match status" value="1"/>
</dbReference>
<feature type="transmembrane region" description="Helical" evidence="6">
    <location>
        <begin position="326"/>
        <end position="344"/>
    </location>
</feature>
<feature type="compositionally biased region" description="Low complexity" evidence="5">
    <location>
        <begin position="637"/>
        <end position="650"/>
    </location>
</feature>
<keyword evidence="6" id="KW-1133">Transmembrane helix</keyword>
<dbReference type="PROSITE" id="PS50885">
    <property type="entry name" value="HAMP"/>
    <property type="match status" value="1"/>
</dbReference>
<dbReference type="GO" id="GO:0007165">
    <property type="term" value="P:signal transduction"/>
    <property type="evidence" value="ECO:0007669"/>
    <property type="project" value="UniProtKB-KW"/>
</dbReference>
<dbReference type="Gene3D" id="6.10.340.10">
    <property type="match status" value="1"/>
</dbReference>
<dbReference type="PANTHER" id="PTHR32089">
    <property type="entry name" value="METHYL-ACCEPTING CHEMOTAXIS PROTEIN MCPB"/>
    <property type="match status" value="1"/>
</dbReference>
<dbReference type="CDD" id="cd11386">
    <property type="entry name" value="MCP_signal"/>
    <property type="match status" value="1"/>
</dbReference>
<sequence>MFTLTIKQKIALGFAAIGILLLAGSSFFYRSLNQIQTANNKIELVAVPVQNQSNDLQNTLLHIAKTSSLAFSQQAAKDISNSQSQFELLATQYRSNIDALANKVNSQAKMRQALASASEQYSQYQQQLNAMFAAKLATANGRDKFEQLATNFVNAKNNASNNMIDLEIMEVAPEDIALLDEVIGTGIRIDDMLFTLGNTINELSRLTDKTTLDSHQQDVAVLLGNLKTYSQYLHQQASPLAIDELLKQYDTNLAVILSMVDEQGRLYQAQTEVINQLSLAERNYQAANQTFEQVNGQLEQLVTLAKGHFSELQSDASDVIDTSKSLAIVMAVGFIVLASLIYFFTSKAMLGPLAAVNKALSRIASGDLSRRIKKRNNDEFGELMDNINKLADDLTLLLKQIDRDAHLLDDAANDSRQQGQALAEAATAQIDKIATAKQLAEEIHRSSDQVNQQAGDASEQIHLASEQGAQVKGIAVSNKQRIEQLSSKLQDSVTIMANLSQHSNDIGGILVTISSIAEQTNLLALNAAIEAARAGEHGRGFAVVADEVRGLASRTQASTAEIQTMITALQKETELAADTIESGQQQATECVSQSQSLNDAVEHIENALQTINSMSSEIALAAETQLDFSNQIEHTMNESSTTTENNAEASQSMASQSLELNELAKSLTTSVERFKL</sequence>
<dbReference type="Gene3D" id="1.10.287.950">
    <property type="entry name" value="Methyl-accepting chemotaxis protein"/>
    <property type="match status" value="1"/>
</dbReference>
<evidence type="ECO:0000259" key="7">
    <source>
        <dbReference type="PROSITE" id="PS50111"/>
    </source>
</evidence>
<feature type="domain" description="HAMP" evidence="8">
    <location>
        <begin position="347"/>
        <end position="399"/>
    </location>
</feature>
<evidence type="ECO:0000256" key="2">
    <source>
        <dbReference type="ARBA" id="ARBA00023224"/>
    </source>
</evidence>
<name>A0A411PKI3_9GAMM</name>
<keyword evidence="6" id="KW-0812">Transmembrane</keyword>
<dbReference type="CDD" id="cd06225">
    <property type="entry name" value="HAMP"/>
    <property type="match status" value="1"/>
</dbReference>
<dbReference type="EMBL" id="CP036200">
    <property type="protein sequence ID" value="QBF84024.1"/>
    <property type="molecule type" value="Genomic_DNA"/>
</dbReference>
<comment type="similarity">
    <text evidence="3">Belongs to the methyl-accepting chemotaxis (MCP) protein family.</text>
</comment>
<dbReference type="InterPro" id="IPR004089">
    <property type="entry name" value="MCPsignal_dom"/>
</dbReference>
<keyword evidence="6" id="KW-0472">Membrane</keyword>
<organism evidence="9 10">
    <name type="scientific">Shewanella maritima</name>
    <dbReference type="NCBI Taxonomy" id="2520507"/>
    <lineage>
        <taxon>Bacteria</taxon>
        <taxon>Pseudomonadati</taxon>
        <taxon>Pseudomonadota</taxon>
        <taxon>Gammaproteobacteria</taxon>
        <taxon>Alteromonadales</taxon>
        <taxon>Shewanellaceae</taxon>
        <taxon>Shewanella</taxon>
    </lineage>
</organism>